<accession>A0A6L6PFA3</accession>
<evidence type="ECO:0000313" key="3">
    <source>
        <dbReference type="Proteomes" id="UP000475582"/>
    </source>
</evidence>
<comment type="caution">
    <text evidence="2">The sequence shown here is derived from an EMBL/GenBank/DDBJ whole genome shotgun (WGS) entry which is preliminary data.</text>
</comment>
<dbReference type="PANTHER" id="PTHR38104">
    <property type="match status" value="1"/>
</dbReference>
<dbReference type="Pfam" id="PF03872">
    <property type="entry name" value="RseA_N"/>
    <property type="match status" value="1"/>
</dbReference>
<protein>
    <submittedName>
        <fullName evidence="2">Transcriptional regulator</fullName>
    </submittedName>
</protein>
<sequence length="93" mass="9920">MDTHKRLHEHISALADGELSDSERELAFAALDTPEGQAAWRAYHLTGDVLRSTPGGELSNGFSARLAARLAAEPAFAPDSNALEDRPAAIILP</sequence>
<name>A0A6L6PFA3_9BURK</name>
<dbReference type="OrthoDB" id="8561243at2"/>
<dbReference type="InterPro" id="IPR052383">
    <property type="entry name" value="Anti-sigma-E_RseA-like"/>
</dbReference>
<organism evidence="2 3">
    <name type="scientific">Duganella radicis</name>
    <dbReference type="NCBI Taxonomy" id="551988"/>
    <lineage>
        <taxon>Bacteria</taxon>
        <taxon>Pseudomonadati</taxon>
        <taxon>Pseudomonadota</taxon>
        <taxon>Betaproteobacteria</taxon>
        <taxon>Burkholderiales</taxon>
        <taxon>Oxalobacteraceae</taxon>
        <taxon>Telluria group</taxon>
        <taxon>Duganella</taxon>
    </lineage>
</organism>
<feature type="domain" description="Anti sigma-E protein RseA N-terminal" evidence="1">
    <location>
        <begin position="8"/>
        <end position="88"/>
    </location>
</feature>
<dbReference type="PANTHER" id="PTHR38104:SF1">
    <property type="entry name" value="ANTI-SIGMA-E FACTOR RSEA"/>
    <property type="match status" value="1"/>
</dbReference>
<dbReference type="EMBL" id="WNKY01000007">
    <property type="protein sequence ID" value="MTV37768.1"/>
    <property type="molecule type" value="Genomic_DNA"/>
</dbReference>
<reference evidence="2 3" key="1">
    <citation type="submission" date="2019-11" db="EMBL/GenBank/DDBJ databases">
        <title>Type strains purchased from KCTC, JCM and DSMZ.</title>
        <authorList>
            <person name="Lu H."/>
        </authorList>
    </citation>
    <scope>NUCLEOTIDE SEQUENCE [LARGE SCALE GENOMIC DNA]</scope>
    <source>
        <strain evidence="2 3">KCTC 22382</strain>
    </source>
</reference>
<dbReference type="Proteomes" id="UP000475582">
    <property type="component" value="Unassembled WGS sequence"/>
</dbReference>
<dbReference type="InterPro" id="IPR036147">
    <property type="entry name" value="Anti-sigma_E_RseA_N_sf"/>
</dbReference>
<dbReference type="CDD" id="cd16328">
    <property type="entry name" value="RseA_N"/>
    <property type="match status" value="1"/>
</dbReference>
<dbReference type="GO" id="GO:0016989">
    <property type="term" value="F:sigma factor antagonist activity"/>
    <property type="evidence" value="ECO:0007669"/>
    <property type="project" value="InterPro"/>
</dbReference>
<evidence type="ECO:0000259" key="1">
    <source>
        <dbReference type="Pfam" id="PF03872"/>
    </source>
</evidence>
<dbReference type="AlphaFoldDB" id="A0A6L6PFA3"/>
<proteinExistence type="predicted"/>
<dbReference type="Gene3D" id="1.10.10.880">
    <property type="entry name" value="Anti sigma-E protein RseA, N-terminal domain"/>
    <property type="match status" value="1"/>
</dbReference>
<gene>
    <name evidence="2" type="ORF">GM676_09260</name>
</gene>
<dbReference type="SUPFAM" id="SSF89069">
    <property type="entry name" value="N-terminal, cytoplasmic domain of anti-sigmaE factor RseA"/>
    <property type="match status" value="1"/>
</dbReference>
<evidence type="ECO:0000313" key="2">
    <source>
        <dbReference type="EMBL" id="MTV37768.1"/>
    </source>
</evidence>
<dbReference type="RefSeq" id="WP_155463236.1">
    <property type="nucleotide sequence ID" value="NZ_WNKY01000007.1"/>
</dbReference>
<keyword evidence="3" id="KW-1185">Reference proteome</keyword>
<dbReference type="InterPro" id="IPR005572">
    <property type="entry name" value="Anti-sigma_E_RseA_N"/>
</dbReference>